<organism evidence="2 3">
    <name type="scientific">Obba rivulosa</name>
    <dbReference type="NCBI Taxonomy" id="1052685"/>
    <lineage>
        <taxon>Eukaryota</taxon>
        <taxon>Fungi</taxon>
        <taxon>Dikarya</taxon>
        <taxon>Basidiomycota</taxon>
        <taxon>Agaricomycotina</taxon>
        <taxon>Agaricomycetes</taxon>
        <taxon>Polyporales</taxon>
        <taxon>Gelatoporiaceae</taxon>
        <taxon>Obba</taxon>
    </lineage>
</organism>
<dbReference type="Pfam" id="PF20236">
    <property type="entry name" value="DUF6593"/>
    <property type="match status" value="1"/>
</dbReference>
<dbReference type="Proteomes" id="UP000250043">
    <property type="component" value="Unassembled WGS sequence"/>
</dbReference>
<proteinExistence type="predicted"/>
<name>A0A8E2ASU5_9APHY</name>
<dbReference type="OrthoDB" id="3183898at2759"/>
<keyword evidence="3" id="KW-1185">Reference proteome</keyword>
<evidence type="ECO:0000313" key="2">
    <source>
        <dbReference type="EMBL" id="OCH90288.1"/>
    </source>
</evidence>
<accession>A0A8E2ASU5</accession>
<feature type="domain" description="DUF6593" evidence="1">
    <location>
        <begin position="41"/>
        <end position="141"/>
    </location>
</feature>
<evidence type="ECO:0000259" key="1">
    <source>
        <dbReference type="Pfam" id="PF20236"/>
    </source>
</evidence>
<dbReference type="EMBL" id="KV722407">
    <property type="protein sequence ID" value="OCH90288.1"/>
    <property type="molecule type" value="Genomic_DNA"/>
</dbReference>
<evidence type="ECO:0000313" key="3">
    <source>
        <dbReference type="Proteomes" id="UP000250043"/>
    </source>
</evidence>
<reference evidence="2 3" key="1">
    <citation type="submission" date="2016-07" db="EMBL/GenBank/DDBJ databases">
        <title>Draft genome of the white-rot fungus Obba rivulosa 3A-2.</title>
        <authorList>
            <consortium name="DOE Joint Genome Institute"/>
            <person name="Miettinen O."/>
            <person name="Riley R."/>
            <person name="Acob R."/>
            <person name="Barry K."/>
            <person name="Cullen D."/>
            <person name="De Vries R."/>
            <person name="Hainaut M."/>
            <person name="Hatakka A."/>
            <person name="Henrissat B."/>
            <person name="Hilden K."/>
            <person name="Kuo R."/>
            <person name="Labutti K."/>
            <person name="Lipzen A."/>
            <person name="Makela M.R."/>
            <person name="Sandor L."/>
            <person name="Spatafora J.W."/>
            <person name="Grigoriev I.V."/>
            <person name="Hibbett D.S."/>
        </authorList>
    </citation>
    <scope>NUCLEOTIDE SEQUENCE [LARGE SCALE GENOMIC DNA]</scope>
    <source>
        <strain evidence="2 3">3A-2</strain>
    </source>
</reference>
<gene>
    <name evidence="2" type="ORF">OBBRIDRAFT_606944</name>
</gene>
<dbReference type="InterPro" id="IPR046528">
    <property type="entry name" value="DUF6593"/>
</dbReference>
<protein>
    <recommendedName>
        <fullName evidence="1">DUF6593 domain-containing protein</fullName>
    </recommendedName>
</protein>
<dbReference type="AlphaFoldDB" id="A0A8E2ASU5"/>
<sequence length="191" mass="21763">MAPAALTTPEPNQIYFMKRDDIRHGCGIIGFINTPQQKDVPVYYRLETPQAAGQVTRTTVYRNDTEPVAYLNWANGDGLGMATIRDKKDTPMSWLIMRGTVPNARMFISYDNRKYEWRRMSASPEAYDLYLAPDYRMGTFRRVNSTTPVGNSYAFMEHIIDNEALLLESLVALCINRWIDARPPVNGCARG</sequence>